<evidence type="ECO:0000256" key="5">
    <source>
        <dbReference type="ARBA" id="ARBA00022692"/>
    </source>
</evidence>
<evidence type="ECO:0000256" key="1">
    <source>
        <dbReference type="ARBA" id="ARBA00004651"/>
    </source>
</evidence>
<name>A0ABT1NII5_9FIRM</name>
<keyword evidence="4" id="KW-1003">Cell membrane</keyword>
<dbReference type="PANTHER" id="PTHR21716:SF53">
    <property type="entry name" value="PERMEASE PERM-RELATED"/>
    <property type="match status" value="1"/>
</dbReference>
<dbReference type="EMBL" id="JAJEKE010000017">
    <property type="protein sequence ID" value="MCQ1531085.1"/>
    <property type="molecule type" value="Genomic_DNA"/>
</dbReference>
<comment type="subcellular location">
    <subcellularLocation>
        <location evidence="1">Cell membrane</location>
        <topology evidence="1">Multi-pass membrane protein</topology>
    </subcellularLocation>
</comment>
<feature type="transmembrane region" description="Helical" evidence="8">
    <location>
        <begin position="12"/>
        <end position="32"/>
    </location>
</feature>
<feature type="transmembrane region" description="Helical" evidence="8">
    <location>
        <begin position="331"/>
        <end position="361"/>
    </location>
</feature>
<accession>A0ABT1NII5</accession>
<feature type="transmembrane region" description="Helical" evidence="8">
    <location>
        <begin position="264"/>
        <end position="293"/>
    </location>
</feature>
<sequence>MELSQKNMKKILLMVMVSILFYSGLQNLTSVINYLKSIFALLSPLIMGLAIAFILNVPMKMLERVLFPLPQKAIIKKISRITCLLLSIIMAAAIIFLVAFLVIPEMVDTFAIIKHTAPAFFTEIQIWAEKWSAQLPELRQWIVNLQFDWDKIGSSIANFIKSGTSTVLSSALAAVSSIFSGTVTLVMSIIFAIYILMSKEKLTYQAKRVIYAFLPEKSADRIVYISKLSYKTFYSFVAIQFTEAVILGALCFIGMIIFRFPHAATISVLIGFTALIPLVGAFIGAALGVFMILMVSPIKAFWFIVFIIVLQQIEGNLIYPRVVGTSIGLPAIWVFAAVILGGSTLGILGMMVFVPICSIIYKLIGESVSARLASKDIKTEKTNSI</sequence>
<feature type="transmembrane region" description="Helical" evidence="8">
    <location>
        <begin position="38"/>
        <end position="57"/>
    </location>
</feature>
<feature type="transmembrane region" description="Helical" evidence="8">
    <location>
        <begin position="171"/>
        <end position="197"/>
    </location>
</feature>
<dbReference type="InterPro" id="IPR002549">
    <property type="entry name" value="AI-2E-like"/>
</dbReference>
<evidence type="ECO:0000313" key="9">
    <source>
        <dbReference type="EMBL" id="MCQ1531085.1"/>
    </source>
</evidence>
<evidence type="ECO:0000256" key="8">
    <source>
        <dbReference type="SAM" id="Phobius"/>
    </source>
</evidence>
<organism evidence="9 10">
    <name type="scientific">Lutispora saccharofermentans</name>
    <dbReference type="NCBI Taxonomy" id="3024236"/>
    <lineage>
        <taxon>Bacteria</taxon>
        <taxon>Bacillati</taxon>
        <taxon>Bacillota</taxon>
        <taxon>Clostridia</taxon>
        <taxon>Lutisporales</taxon>
        <taxon>Lutisporaceae</taxon>
        <taxon>Lutispora</taxon>
    </lineage>
</organism>
<reference evidence="9 10" key="1">
    <citation type="submission" date="2021-10" db="EMBL/GenBank/DDBJ databases">
        <title>Lutispora strain m25 sp. nov., a thermophilic, non-spore-forming bacterium isolated from a lab-scale methanogenic bioreactor digesting anaerobic sludge.</title>
        <authorList>
            <person name="El Houari A."/>
            <person name="Mcdonald J."/>
        </authorList>
    </citation>
    <scope>NUCLEOTIDE SEQUENCE [LARGE SCALE GENOMIC DNA]</scope>
    <source>
        <strain evidence="10">m25</strain>
    </source>
</reference>
<evidence type="ECO:0000256" key="6">
    <source>
        <dbReference type="ARBA" id="ARBA00022989"/>
    </source>
</evidence>
<evidence type="ECO:0000256" key="3">
    <source>
        <dbReference type="ARBA" id="ARBA00022448"/>
    </source>
</evidence>
<keyword evidence="5 8" id="KW-0812">Transmembrane</keyword>
<dbReference type="PANTHER" id="PTHR21716">
    <property type="entry name" value="TRANSMEMBRANE PROTEIN"/>
    <property type="match status" value="1"/>
</dbReference>
<evidence type="ECO:0000256" key="2">
    <source>
        <dbReference type="ARBA" id="ARBA00009773"/>
    </source>
</evidence>
<feature type="transmembrane region" description="Helical" evidence="8">
    <location>
        <begin position="300"/>
        <end position="319"/>
    </location>
</feature>
<dbReference type="Pfam" id="PF01594">
    <property type="entry name" value="AI-2E_transport"/>
    <property type="match status" value="1"/>
</dbReference>
<keyword evidence="10" id="KW-1185">Reference proteome</keyword>
<feature type="transmembrane region" description="Helical" evidence="8">
    <location>
        <begin position="233"/>
        <end position="258"/>
    </location>
</feature>
<comment type="similarity">
    <text evidence="2">Belongs to the autoinducer-2 exporter (AI-2E) (TC 2.A.86) family.</text>
</comment>
<dbReference type="RefSeq" id="WP_255228601.1">
    <property type="nucleotide sequence ID" value="NZ_JAJEKE010000017.1"/>
</dbReference>
<evidence type="ECO:0000256" key="7">
    <source>
        <dbReference type="ARBA" id="ARBA00023136"/>
    </source>
</evidence>
<protein>
    <submittedName>
        <fullName evidence="9">AI-2E family transporter</fullName>
    </submittedName>
</protein>
<keyword evidence="3" id="KW-0813">Transport</keyword>
<gene>
    <name evidence="9" type="ORF">LJD61_16280</name>
</gene>
<dbReference type="Proteomes" id="UP001651880">
    <property type="component" value="Unassembled WGS sequence"/>
</dbReference>
<keyword evidence="7 8" id="KW-0472">Membrane</keyword>
<evidence type="ECO:0000256" key="4">
    <source>
        <dbReference type="ARBA" id="ARBA00022475"/>
    </source>
</evidence>
<feature type="transmembrane region" description="Helical" evidence="8">
    <location>
        <begin position="78"/>
        <end position="103"/>
    </location>
</feature>
<comment type="caution">
    <text evidence="9">The sequence shown here is derived from an EMBL/GenBank/DDBJ whole genome shotgun (WGS) entry which is preliminary data.</text>
</comment>
<proteinExistence type="inferred from homology"/>
<evidence type="ECO:0000313" key="10">
    <source>
        <dbReference type="Proteomes" id="UP001651880"/>
    </source>
</evidence>
<keyword evidence="6 8" id="KW-1133">Transmembrane helix</keyword>